<name>A0ABQ5W151_9HYPH</name>
<dbReference type="Pfam" id="PF03864">
    <property type="entry name" value="Phage_cap_E"/>
    <property type="match status" value="1"/>
</dbReference>
<gene>
    <name evidence="1" type="ORF">GCM10010862_08600</name>
</gene>
<organism evidence="1 2">
    <name type="scientific">Devosia nitrariae</name>
    <dbReference type="NCBI Taxonomy" id="2071872"/>
    <lineage>
        <taxon>Bacteria</taxon>
        <taxon>Pseudomonadati</taxon>
        <taxon>Pseudomonadota</taxon>
        <taxon>Alphaproteobacteria</taxon>
        <taxon>Hyphomicrobiales</taxon>
        <taxon>Devosiaceae</taxon>
        <taxon>Devosia</taxon>
    </lineage>
</organism>
<evidence type="ECO:0000313" key="2">
    <source>
        <dbReference type="Proteomes" id="UP001156691"/>
    </source>
</evidence>
<evidence type="ECO:0000313" key="1">
    <source>
        <dbReference type="EMBL" id="GLQ53601.1"/>
    </source>
</evidence>
<keyword evidence="2" id="KW-1185">Reference proteome</keyword>
<comment type="caution">
    <text evidence="1">The sequence shown here is derived from an EMBL/GenBank/DDBJ whole genome shotgun (WGS) entry which is preliminary data.</text>
</comment>
<dbReference type="RefSeq" id="WP_284339047.1">
    <property type="nucleotide sequence ID" value="NZ_BSNS01000004.1"/>
</dbReference>
<sequence length="355" mass="39181">MNQFCASAPHISEVVMMAAPGVILNPWADDAFSQATLTDDVNRNPVAPRQVSSLGWNEKGVTGKTIAIDLKDGGLDIVDSAPYNGVPTELTVDDGDSIPLNIPSHPARSVLYAAEVASRRGHGTVEPETVEARLAEHYEKHNAAHALTHEVDRIGALQGLVPKRANGVKYDLGASFGRSPLQKTADFANVNFDPIDFFRSLVDEQGEKSDGAMIEGWNVLVDSVRMRQLSTNKFVRDIWKAWQSTLITADMRTRGWEITEGVFVKQYMNNANVPGSDPVRKIFAPQMLVVPQIQGNLQTRFAPRQDFDYLGTEGVPVYMLGTPTPRNEALELYSESNHIHYVKRLELNTVVTQTV</sequence>
<dbReference type="Proteomes" id="UP001156691">
    <property type="component" value="Unassembled WGS sequence"/>
</dbReference>
<accession>A0ABQ5W151</accession>
<protein>
    <submittedName>
        <fullName evidence="1">Uncharacterized protein</fullName>
    </submittedName>
</protein>
<proteinExistence type="predicted"/>
<reference evidence="2" key="1">
    <citation type="journal article" date="2019" name="Int. J. Syst. Evol. Microbiol.">
        <title>The Global Catalogue of Microorganisms (GCM) 10K type strain sequencing project: providing services to taxonomists for standard genome sequencing and annotation.</title>
        <authorList>
            <consortium name="The Broad Institute Genomics Platform"/>
            <consortium name="The Broad Institute Genome Sequencing Center for Infectious Disease"/>
            <person name="Wu L."/>
            <person name="Ma J."/>
        </authorList>
    </citation>
    <scope>NUCLEOTIDE SEQUENCE [LARGE SCALE GENOMIC DNA]</scope>
    <source>
        <strain evidence="2">NBRC 112416</strain>
    </source>
</reference>
<dbReference type="InterPro" id="IPR005564">
    <property type="entry name" value="Major_capsid_GpE"/>
</dbReference>
<dbReference type="EMBL" id="BSNS01000004">
    <property type="protein sequence ID" value="GLQ53601.1"/>
    <property type="molecule type" value="Genomic_DNA"/>
</dbReference>